<feature type="binding site" evidence="16">
    <location>
        <position position="521"/>
    </location>
    <ligand>
        <name>substrate</name>
    </ligand>
</feature>
<feature type="binding site" evidence="17">
    <location>
        <position position="66"/>
    </location>
    <ligand>
        <name>thiamine diphosphate</name>
        <dbReference type="ChEBI" id="CHEBI:58937"/>
    </ligand>
</feature>
<dbReference type="InterPro" id="IPR005478">
    <property type="entry name" value="Transketolase_bac-like"/>
</dbReference>
<feature type="binding site" evidence="18">
    <location>
        <position position="187"/>
    </location>
    <ligand>
        <name>Mg(2+)</name>
        <dbReference type="ChEBI" id="CHEBI:18420"/>
    </ligand>
</feature>
<evidence type="ECO:0000256" key="20">
    <source>
        <dbReference type="RuleBase" id="RU004996"/>
    </source>
</evidence>
<evidence type="ECO:0000256" key="19">
    <source>
        <dbReference type="PIRSR" id="PIRSR605478-5"/>
    </source>
</evidence>
<feature type="active site" description="Proton donor" evidence="15">
    <location>
        <position position="412"/>
    </location>
</feature>
<dbReference type="Proteomes" id="UP000235579">
    <property type="component" value="Unassembled WGS sequence"/>
</dbReference>
<dbReference type="EMBL" id="SYVV01000039">
    <property type="protein sequence ID" value="TKG28641.1"/>
    <property type="molecule type" value="Genomic_DNA"/>
</dbReference>
<dbReference type="InterPro" id="IPR033247">
    <property type="entry name" value="Transketolase_fam"/>
</dbReference>
<comment type="cofactor">
    <cofactor evidence="1">
        <name>Ca(2+)</name>
        <dbReference type="ChEBI" id="CHEBI:29108"/>
    </cofactor>
</comment>
<feature type="binding site" evidence="16">
    <location>
        <position position="261"/>
    </location>
    <ligand>
        <name>substrate</name>
    </ligand>
</feature>
<dbReference type="AlphaFoldDB" id="A0A2N7NM31"/>
<evidence type="ECO:0000256" key="17">
    <source>
        <dbReference type="PIRSR" id="PIRSR605478-3"/>
    </source>
</evidence>
<dbReference type="EC" id="2.2.1.1" evidence="7 14"/>
<sequence>MITRTKLADAIRVLSMDAVQKAGSGHPGAPMGMADIAEVLWRDFLKHNPSNPNWADRDRFILSNGHGSMLIYSLLHLSGYELSMDDIKSFRQLHSKTAGHPEYGYAPGIETTTGPLGQGITNGVGMALAEKVLAEQFNREGHDIVDHHTYVFMGDGCMMEGISHEACSLAGTLGLGKLVAFWDDNGISIDGEVDGWFSDDTPKRFEAYGWHVIADVDGHNADDIHKAITEAKAVTDKPTLICCKTVIGFGSPNKSASHDCHGAPLGADEVALVRLNLGWDHPEFEIPQDVYQAWDGKEKGQSNEDDWQTRFNAYQEAHPELAAEFLRRSQNLLPENWDQHTQDLIQTLQANPQTIATRKASQNTIEAFGPLLPEFLGGSADLTPSNLTNWSGSKAITAQDASGNYLSYGVREFAMSAMMNGVALHGGFIPYGGTFLMFMEYARNALRMAALMKQRSIFVYTHDSIGLGEDGPTHQPVEQIASLRLTPNMSTWRPCDQVETAVAWKSAIERFDGPTSLIFSRQNLVQFERDQDTLSNVAKGGYILSDCEGEPQLILIATGSEVALAMEAKAQLTHVRCRVVSMPATDIFDAQSAEYKEQVLPSHVTARVAIEAGIRDYWFKYVGLHGDIVGMTSFGESAPAEQLFEMFGFTVENIVEKSLAVLEK</sequence>
<evidence type="ECO:0000256" key="12">
    <source>
        <dbReference type="ARBA" id="ARBA00023052"/>
    </source>
</evidence>
<evidence type="ECO:0000256" key="1">
    <source>
        <dbReference type="ARBA" id="ARBA00001913"/>
    </source>
</evidence>
<evidence type="ECO:0000313" key="23">
    <source>
        <dbReference type="EMBL" id="TKG28641.1"/>
    </source>
</evidence>
<keyword evidence="9 18" id="KW-0479">Metal-binding</keyword>
<dbReference type="CDD" id="cd02012">
    <property type="entry name" value="TPP_TK"/>
    <property type="match status" value="1"/>
</dbReference>
<dbReference type="Gene3D" id="3.40.50.970">
    <property type="match status" value="2"/>
</dbReference>
<evidence type="ECO:0000256" key="7">
    <source>
        <dbReference type="ARBA" id="ARBA00013152"/>
    </source>
</evidence>
<dbReference type="NCBIfam" id="TIGR00232">
    <property type="entry name" value="tktlase_bact"/>
    <property type="match status" value="1"/>
</dbReference>
<feature type="binding site" evidence="17">
    <location>
        <position position="185"/>
    </location>
    <ligand>
        <name>thiamine diphosphate</name>
        <dbReference type="ChEBI" id="CHEBI:58937"/>
    </ligand>
</feature>
<reference evidence="22" key="2">
    <citation type="submission" date="2016-07" db="EMBL/GenBank/DDBJ databases">
        <authorList>
            <person name="Wan K."/>
            <person name="Booth B."/>
            <person name="Spirohn K."/>
            <person name="Hao T."/>
            <person name="Hu Y."/>
            <person name="Calderwood M."/>
            <person name="Hill D."/>
            <person name="Mohr S."/>
            <person name="Vidal M."/>
            <person name="Celniker S."/>
            <person name="Perrimon N."/>
        </authorList>
    </citation>
    <scope>NUCLEOTIDE SEQUENCE</scope>
    <source>
        <strain evidence="22">10N.222.48.A2</strain>
    </source>
</reference>
<comment type="cofactor">
    <cofactor evidence="3">
        <name>Co(2+)</name>
        <dbReference type="ChEBI" id="CHEBI:48828"/>
    </cofactor>
</comment>
<dbReference type="InterPro" id="IPR049557">
    <property type="entry name" value="Transketolase_CS"/>
</dbReference>
<feature type="binding site" evidence="16">
    <location>
        <position position="474"/>
    </location>
    <ligand>
        <name>substrate</name>
    </ligand>
</feature>
<dbReference type="InterPro" id="IPR020826">
    <property type="entry name" value="Transketolase_BS"/>
</dbReference>
<feature type="binding site" evidence="17">
    <location>
        <position position="438"/>
    </location>
    <ligand>
        <name>thiamine diphosphate</name>
        <dbReference type="ChEBI" id="CHEBI:58937"/>
    </ligand>
</feature>
<feature type="binding site" evidence="17">
    <location>
        <position position="156"/>
    </location>
    <ligand>
        <name>thiamine diphosphate</name>
        <dbReference type="ChEBI" id="CHEBI:58937"/>
    </ligand>
</feature>
<evidence type="ECO:0000256" key="3">
    <source>
        <dbReference type="ARBA" id="ARBA00001941"/>
    </source>
</evidence>
<dbReference type="FunFam" id="3.40.50.970:FF:000004">
    <property type="entry name" value="Transketolase"/>
    <property type="match status" value="1"/>
</dbReference>
<evidence type="ECO:0000256" key="5">
    <source>
        <dbReference type="ARBA" id="ARBA00007131"/>
    </source>
</evidence>
<keyword evidence="12 17" id="KW-0786">Thiamine pyrophosphate</keyword>
<feature type="binding site" evidence="16">
    <location>
        <position position="358"/>
    </location>
    <ligand>
        <name>substrate</name>
    </ligand>
</feature>
<comment type="cofactor">
    <cofactor evidence="20">
        <name>Mg(2+)</name>
        <dbReference type="ChEBI" id="CHEBI:18420"/>
    </cofactor>
    <cofactor evidence="20">
        <name>Ca(2+)</name>
        <dbReference type="ChEBI" id="CHEBI:29108"/>
    </cofactor>
    <cofactor evidence="20">
        <name>Mn(2+)</name>
        <dbReference type="ChEBI" id="CHEBI:29035"/>
    </cofactor>
    <cofactor evidence="20">
        <name>Co(2+)</name>
        <dbReference type="ChEBI" id="CHEBI:48828"/>
    </cofactor>
    <text evidence="20">Binds 1 Mg(2+) ion per subunit. Can also utilize other divalent metal cations, such as Ca(2+), Mn(2+) and Co(2+).</text>
</comment>
<feature type="binding site" evidence="16">
    <location>
        <position position="462"/>
    </location>
    <ligand>
        <name>substrate</name>
    </ligand>
</feature>
<comment type="subunit">
    <text evidence="6 20">Homodimer.</text>
</comment>
<comment type="similarity">
    <text evidence="5 20">Belongs to the transketolase family.</text>
</comment>
<feature type="binding site" evidence="16">
    <location>
        <position position="470"/>
    </location>
    <ligand>
        <name>substrate</name>
    </ligand>
</feature>
<dbReference type="SUPFAM" id="SSF52922">
    <property type="entry name" value="TK C-terminal domain-like"/>
    <property type="match status" value="1"/>
</dbReference>
<keyword evidence="10 20" id="KW-0106">Calcium</keyword>
<gene>
    <name evidence="23" type="primary">tkt</name>
    <name evidence="22" type="ORF">BCS92_07215</name>
    <name evidence="23" type="ORF">FC057_20835</name>
</gene>
<feature type="binding site" evidence="16">
    <location>
        <position position="26"/>
    </location>
    <ligand>
        <name>substrate</name>
    </ligand>
</feature>
<dbReference type="GO" id="GO:0005829">
    <property type="term" value="C:cytosol"/>
    <property type="evidence" value="ECO:0007669"/>
    <property type="project" value="TreeGrafter"/>
</dbReference>
<dbReference type="InterPro" id="IPR029061">
    <property type="entry name" value="THDP-binding"/>
</dbReference>
<feature type="site" description="Important for catalytic activity" evidence="19">
    <location>
        <position position="261"/>
    </location>
</feature>
<proteinExistence type="inferred from homology"/>
<evidence type="ECO:0000313" key="25">
    <source>
        <dbReference type="Proteomes" id="UP000308018"/>
    </source>
</evidence>
<comment type="cofactor">
    <cofactor evidence="17">
        <name>thiamine diphosphate</name>
        <dbReference type="ChEBI" id="CHEBI:58937"/>
    </cofactor>
    <text evidence="17">Binds 1 thiamine pyrophosphate per subunit. During the reaction, the substrate forms a covalent intermediate with the cofactor.</text>
</comment>
<feature type="binding site" evidence="17">
    <location>
        <position position="261"/>
    </location>
    <ligand>
        <name>thiamine diphosphate</name>
        <dbReference type="ChEBI" id="CHEBI:58937"/>
    </ligand>
</feature>
<dbReference type="FunFam" id="3.40.50.920:FF:000003">
    <property type="entry name" value="Transketolase"/>
    <property type="match status" value="1"/>
</dbReference>
<name>A0A2N7NM31_9VIBR</name>
<comment type="function">
    <text evidence="4 20">Catalyzes the transfer of a two-carbon ketol group from a ketose donor to an aldose acceptor, via a covalent intermediate with the cofactor thiamine pyrophosphate.</text>
</comment>
<feature type="binding site" evidence="16">
    <location>
        <position position="385"/>
    </location>
    <ligand>
        <name>substrate</name>
    </ligand>
</feature>
<evidence type="ECO:0000256" key="16">
    <source>
        <dbReference type="PIRSR" id="PIRSR605478-2"/>
    </source>
</evidence>
<dbReference type="InterPro" id="IPR005475">
    <property type="entry name" value="Transketolase-like_Pyr-bd"/>
</dbReference>
<feature type="domain" description="Transketolase-like pyrimidine-binding" evidence="21">
    <location>
        <begin position="355"/>
        <end position="527"/>
    </location>
</feature>
<dbReference type="PROSITE" id="PS00801">
    <property type="entry name" value="TRANSKETOLASE_1"/>
    <property type="match status" value="1"/>
</dbReference>
<dbReference type="InterPro" id="IPR009014">
    <property type="entry name" value="Transketo_C/PFOR_II"/>
</dbReference>
<evidence type="ECO:0000313" key="24">
    <source>
        <dbReference type="Proteomes" id="UP000235579"/>
    </source>
</evidence>
<evidence type="ECO:0000256" key="6">
    <source>
        <dbReference type="ARBA" id="ARBA00011738"/>
    </source>
</evidence>
<dbReference type="GO" id="GO:0009052">
    <property type="term" value="P:pentose-phosphate shunt, non-oxidative branch"/>
    <property type="evidence" value="ECO:0007669"/>
    <property type="project" value="UniProtKB-ARBA"/>
</dbReference>
<reference evidence="24" key="1">
    <citation type="submission" date="2016-07" db="EMBL/GenBank/DDBJ databases">
        <title>Nontailed viruses are major unrecognized killers of bacteria in the ocean.</title>
        <authorList>
            <person name="Kauffman K."/>
            <person name="Hussain F."/>
            <person name="Yang J."/>
            <person name="Arevalo P."/>
            <person name="Brown J."/>
            <person name="Cutler M."/>
            <person name="Kelly L."/>
            <person name="Polz M.F."/>
        </authorList>
    </citation>
    <scope>NUCLEOTIDE SEQUENCE [LARGE SCALE GENOMIC DNA]</scope>
    <source>
        <strain evidence="24">10N.222.48.A2</strain>
    </source>
</reference>
<evidence type="ECO:0000256" key="15">
    <source>
        <dbReference type="PIRSR" id="PIRSR605478-1"/>
    </source>
</evidence>
<comment type="caution">
    <text evidence="22">The sequence shown here is derived from an EMBL/GenBank/DDBJ whole genome shotgun (WGS) entry which is preliminary data.</text>
</comment>
<dbReference type="Gene3D" id="3.40.50.920">
    <property type="match status" value="1"/>
</dbReference>
<evidence type="ECO:0000256" key="18">
    <source>
        <dbReference type="PIRSR" id="PIRSR605478-4"/>
    </source>
</evidence>
<dbReference type="CDD" id="cd07033">
    <property type="entry name" value="TPP_PYR_DXS_TK_like"/>
    <property type="match status" value="1"/>
</dbReference>
<feature type="binding site" evidence="18">
    <location>
        <position position="185"/>
    </location>
    <ligand>
        <name>Mg(2+)</name>
        <dbReference type="ChEBI" id="CHEBI:18420"/>
    </ligand>
</feature>
<dbReference type="Pfam" id="PF22613">
    <property type="entry name" value="Transketolase_C_1"/>
    <property type="match status" value="1"/>
</dbReference>
<reference evidence="22" key="3">
    <citation type="journal article" date="2018" name="Nature">
        <title>A major lineage of non-tailed dsDNA viruses as unrecognized killers of marine bacteria.</title>
        <authorList>
            <person name="Kauffman K.M."/>
            <person name="Hussain F.A."/>
            <person name="Yang J."/>
            <person name="Arevalo P."/>
            <person name="Brown J.M."/>
            <person name="Chang W.K."/>
            <person name="VanInsberghe D."/>
            <person name="Elsherbini J."/>
            <person name="Sharma R.S."/>
            <person name="Cutler M.B."/>
            <person name="Kelly L."/>
            <person name="Polz M.F."/>
        </authorList>
    </citation>
    <scope>NUCLEOTIDE SEQUENCE</scope>
    <source>
        <strain evidence="22">10N.222.48.A2</strain>
    </source>
</reference>
<dbReference type="EMBL" id="MDBP01000031">
    <property type="protein sequence ID" value="PMP16920.1"/>
    <property type="molecule type" value="Genomic_DNA"/>
</dbReference>
<dbReference type="PANTHER" id="PTHR43522:SF2">
    <property type="entry name" value="TRANSKETOLASE 1-RELATED"/>
    <property type="match status" value="1"/>
</dbReference>
<dbReference type="PANTHER" id="PTHR43522">
    <property type="entry name" value="TRANSKETOLASE"/>
    <property type="match status" value="1"/>
</dbReference>
<comment type="cofactor">
    <cofactor evidence="2">
        <name>Mn(2+)</name>
        <dbReference type="ChEBI" id="CHEBI:29035"/>
    </cofactor>
</comment>
<dbReference type="SUPFAM" id="SSF52518">
    <property type="entry name" value="Thiamin diphosphate-binding fold (THDP-binding)"/>
    <property type="match status" value="2"/>
</dbReference>
<evidence type="ECO:0000256" key="4">
    <source>
        <dbReference type="ARBA" id="ARBA00002931"/>
    </source>
</evidence>
<dbReference type="SMART" id="SM00861">
    <property type="entry name" value="Transket_pyr"/>
    <property type="match status" value="1"/>
</dbReference>
<dbReference type="GO" id="GO:0046872">
    <property type="term" value="F:metal ion binding"/>
    <property type="evidence" value="ECO:0007669"/>
    <property type="project" value="UniProtKB-KW"/>
</dbReference>
<dbReference type="PROSITE" id="PS00802">
    <property type="entry name" value="TRANSKETOLASE_2"/>
    <property type="match status" value="1"/>
</dbReference>
<feature type="binding site" evidence="17">
    <location>
        <begin position="114"/>
        <end position="116"/>
    </location>
    <ligand>
        <name>thiamine diphosphate</name>
        <dbReference type="ChEBI" id="CHEBI:58937"/>
    </ligand>
</feature>
<evidence type="ECO:0000256" key="13">
    <source>
        <dbReference type="ARBA" id="ARBA00049473"/>
    </source>
</evidence>
<dbReference type="FunFam" id="3.40.50.970:FF:000003">
    <property type="entry name" value="Transketolase"/>
    <property type="match status" value="1"/>
</dbReference>
<evidence type="ECO:0000256" key="11">
    <source>
        <dbReference type="ARBA" id="ARBA00022842"/>
    </source>
</evidence>
<comment type="catalytic activity">
    <reaction evidence="13 20">
        <text>D-sedoheptulose 7-phosphate + D-glyceraldehyde 3-phosphate = aldehydo-D-ribose 5-phosphate + D-xylulose 5-phosphate</text>
        <dbReference type="Rhea" id="RHEA:10508"/>
        <dbReference type="ChEBI" id="CHEBI:57483"/>
        <dbReference type="ChEBI" id="CHEBI:57737"/>
        <dbReference type="ChEBI" id="CHEBI:58273"/>
        <dbReference type="ChEBI" id="CHEBI:59776"/>
        <dbReference type="EC" id="2.2.1.1"/>
    </reaction>
</comment>
<dbReference type="Proteomes" id="UP000308018">
    <property type="component" value="Unassembled WGS sequence"/>
</dbReference>
<dbReference type="RefSeq" id="WP_102257556.1">
    <property type="nucleotide sequence ID" value="NZ_MDBP01000031.1"/>
</dbReference>
<feature type="site" description="Important for catalytic activity" evidence="19">
    <location>
        <position position="26"/>
    </location>
</feature>
<feature type="binding site" evidence="18">
    <location>
        <position position="155"/>
    </location>
    <ligand>
        <name>Mg(2+)</name>
        <dbReference type="ChEBI" id="CHEBI:18420"/>
    </ligand>
</feature>
<evidence type="ECO:0000259" key="21">
    <source>
        <dbReference type="SMART" id="SM00861"/>
    </source>
</evidence>
<keyword evidence="11 18" id="KW-0460">Magnesium</keyword>
<organism evidence="22 24">
    <name type="scientific">Vibrio tasmaniensis</name>
    <dbReference type="NCBI Taxonomy" id="212663"/>
    <lineage>
        <taxon>Bacteria</taxon>
        <taxon>Pseudomonadati</taxon>
        <taxon>Pseudomonadota</taxon>
        <taxon>Gammaproteobacteria</taxon>
        <taxon>Vibrionales</taxon>
        <taxon>Vibrionaceae</taxon>
        <taxon>Vibrio</taxon>
    </lineage>
</organism>
<dbReference type="Pfam" id="PF00456">
    <property type="entry name" value="Transketolase_N"/>
    <property type="match status" value="1"/>
</dbReference>
<evidence type="ECO:0000256" key="9">
    <source>
        <dbReference type="ARBA" id="ARBA00022723"/>
    </source>
</evidence>
<evidence type="ECO:0000256" key="2">
    <source>
        <dbReference type="ARBA" id="ARBA00001936"/>
    </source>
</evidence>
<dbReference type="InterPro" id="IPR055152">
    <property type="entry name" value="Transketolase-like_C_2"/>
</dbReference>
<evidence type="ECO:0000256" key="14">
    <source>
        <dbReference type="NCBIfam" id="TIGR00232"/>
    </source>
</evidence>
<comment type="cofactor">
    <cofactor evidence="18">
        <name>Mg(2+)</name>
        <dbReference type="ChEBI" id="CHEBI:18420"/>
    </cofactor>
    <text evidence="18">Binds 1 Mg(2+) ion per subunit. Can also utilize other divalent metal cations, such as Ca(2+), Mn(2+) and Co(2+).</text>
</comment>
<keyword evidence="8 20" id="KW-0808">Transferase</keyword>
<reference evidence="23 25" key="4">
    <citation type="submission" date="2019-04" db="EMBL/GenBank/DDBJ databases">
        <title>A reverse ecology approach based on a biological definition of microbial populations.</title>
        <authorList>
            <person name="Arevalo P."/>
            <person name="Vaninsberghe D."/>
            <person name="Elsherbini J."/>
            <person name="Gore J."/>
            <person name="Polz M."/>
        </authorList>
    </citation>
    <scope>NUCLEOTIDE SEQUENCE [LARGE SCALE GENOMIC DNA]</scope>
    <source>
        <strain evidence="23 25">10N.222.45.A8</strain>
    </source>
</reference>
<evidence type="ECO:0000313" key="22">
    <source>
        <dbReference type="EMBL" id="PMP16920.1"/>
    </source>
</evidence>
<dbReference type="GO" id="GO:0004802">
    <property type="term" value="F:transketolase activity"/>
    <property type="evidence" value="ECO:0007669"/>
    <property type="project" value="UniProtKB-UniRule"/>
</dbReference>
<protein>
    <recommendedName>
        <fullName evidence="7 14">Transketolase</fullName>
        <ecNumber evidence="7 14">2.2.1.1</ecNumber>
    </recommendedName>
</protein>
<accession>A0A2N7NM31</accession>
<evidence type="ECO:0000256" key="10">
    <source>
        <dbReference type="ARBA" id="ARBA00022837"/>
    </source>
</evidence>
<evidence type="ECO:0000256" key="8">
    <source>
        <dbReference type="ARBA" id="ARBA00022679"/>
    </source>
</evidence>
<dbReference type="InterPro" id="IPR005474">
    <property type="entry name" value="Transketolase_N"/>
</dbReference>
<dbReference type="Pfam" id="PF02779">
    <property type="entry name" value="Transket_pyr"/>
    <property type="match status" value="1"/>
</dbReference>